<dbReference type="Proteomes" id="UP000267251">
    <property type="component" value="Unassembled WGS sequence"/>
</dbReference>
<sequence length="156" mass="18087">MSDRDGQIRQSRLDAQVLNIRCFLRIAEALACLGTRMDERSSCPMPEFIEIETAVNNMNFAVMDQDHRAVRNIISAWRNSHTHFQEWYNQIQTEGYQRHLHHAIRLRTLRNSFIQYLTQAEDEFSPLVHELRDQNIVIATLAAQYPFKKAGGNASG</sequence>
<protein>
    <submittedName>
        <fullName evidence="1">Uncharacterized protein</fullName>
    </submittedName>
</protein>
<dbReference type="EMBL" id="KZ988086">
    <property type="protein sequence ID" value="RKP13190.1"/>
    <property type="molecule type" value="Genomic_DNA"/>
</dbReference>
<evidence type="ECO:0000313" key="2">
    <source>
        <dbReference type="Proteomes" id="UP000267251"/>
    </source>
</evidence>
<name>A0A4P9Y5V1_9FUNG</name>
<organism evidence="1 2">
    <name type="scientific">Piptocephalis cylindrospora</name>
    <dbReference type="NCBI Taxonomy" id="1907219"/>
    <lineage>
        <taxon>Eukaryota</taxon>
        <taxon>Fungi</taxon>
        <taxon>Fungi incertae sedis</taxon>
        <taxon>Zoopagomycota</taxon>
        <taxon>Zoopagomycotina</taxon>
        <taxon>Zoopagomycetes</taxon>
        <taxon>Zoopagales</taxon>
        <taxon>Piptocephalidaceae</taxon>
        <taxon>Piptocephalis</taxon>
    </lineage>
</organism>
<gene>
    <name evidence="1" type="ORF">BJ684DRAFT_20305</name>
</gene>
<reference evidence="2" key="1">
    <citation type="journal article" date="2018" name="Nat. Microbiol.">
        <title>Leveraging single-cell genomics to expand the fungal tree of life.</title>
        <authorList>
            <person name="Ahrendt S.R."/>
            <person name="Quandt C.A."/>
            <person name="Ciobanu D."/>
            <person name="Clum A."/>
            <person name="Salamov A."/>
            <person name="Andreopoulos B."/>
            <person name="Cheng J.F."/>
            <person name="Woyke T."/>
            <person name="Pelin A."/>
            <person name="Henrissat B."/>
            <person name="Reynolds N.K."/>
            <person name="Benny G.L."/>
            <person name="Smith M.E."/>
            <person name="James T.Y."/>
            <person name="Grigoriev I.V."/>
        </authorList>
    </citation>
    <scope>NUCLEOTIDE SEQUENCE [LARGE SCALE GENOMIC DNA]</scope>
</reference>
<proteinExistence type="predicted"/>
<dbReference type="AlphaFoldDB" id="A0A4P9Y5V1"/>
<evidence type="ECO:0000313" key="1">
    <source>
        <dbReference type="EMBL" id="RKP13190.1"/>
    </source>
</evidence>
<keyword evidence="2" id="KW-1185">Reference proteome</keyword>
<accession>A0A4P9Y5V1</accession>